<evidence type="ECO:0008006" key="3">
    <source>
        <dbReference type="Google" id="ProtNLM"/>
    </source>
</evidence>
<protein>
    <recommendedName>
        <fullName evidence="3">DUF4625 domain-containing protein</fullName>
    </recommendedName>
</protein>
<accession>A0ABS5PEE9</accession>
<keyword evidence="2" id="KW-1185">Reference proteome</keyword>
<dbReference type="PROSITE" id="PS51257">
    <property type="entry name" value="PROKAR_LIPOPROTEIN"/>
    <property type="match status" value="1"/>
</dbReference>
<organism evidence="1 2">
    <name type="scientific">Flavobacterium psychroterrae</name>
    <dbReference type="NCBI Taxonomy" id="2133767"/>
    <lineage>
        <taxon>Bacteria</taxon>
        <taxon>Pseudomonadati</taxon>
        <taxon>Bacteroidota</taxon>
        <taxon>Flavobacteriia</taxon>
        <taxon>Flavobacteriales</taxon>
        <taxon>Flavobacteriaceae</taxon>
        <taxon>Flavobacterium</taxon>
    </lineage>
</organism>
<reference evidence="1 2" key="1">
    <citation type="journal article" date="2018" name="Int. J. Syst. Evol. Microbiol.">
        <title>Flavobacterium chryseum sp. nov. and Flavobacterium psychroterrae sp. nov., novel environmental bacteria isolated from Antarctica.</title>
        <authorList>
            <person name="Kralova S."/>
            <person name="Svec P."/>
            <person name="Busse H.J."/>
            <person name="Stankova E."/>
            <person name="Vaczi P."/>
            <person name="Sedlacek I."/>
        </authorList>
    </citation>
    <scope>NUCLEOTIDE SEQUENCE [LARGE SCALE GENOMIC DNA]</scope>
    <source>
        <strain evidence="1 2">CCM 8827</strain>
    </source>
</reference>
<dbReference type="RefSeq" id="WP_213303142.1">
    <property type="nucleotide sequence ID" value="NZ_JAGYVZ010000016.1"/>
</dbReference>
<dbReference type="Proteomes" id="UP000722625">
    <property type="component" value="Unassembled WGS sequence"/>
</dbReference>
<evidence type="ECO:0000313" key="2">
    <source>
        <dbReference type="Proteomes" id="UP000722625"/>
    </source>
</evidence>
<proteinExistence type="predicted"/>
<evidence type="ECO:0000313" key="1">
    <source>
        <dbReference type="EMBL" id="MBS7232664.1"/>
    </source>
</evidence>
<name>A0ABS5PEE9_9FLAO</name>
<dbReference type="EMBL" id="JAGYVZ010000016">
    <property type="protein sequence ID" value="MBS7232664.1"/>
    <property type="molecule type" value="Genomic_DNA"/>
</dbReference>
<comment type="caution">
    <text evidence="1">The sequence shown here is derived from an EMBL/GenBank/DDBJ whole genome shotgun (WGS) entry which is preliminary data.</text>
</comment>
<sequence>MKQLSQLVFIFLFVSCNSKADAIDNLTAPETFAFQLINKDNGENLFTNKILDSKKINVKNLDSGEIVKHSFVSQNNLDLIVLENVGRESETVNYSINVDDESIFELHLDAILTKEENSDYEYQNIEITNKESNLDKTSGVYKVFVAME</sequence>
<gene>
    <name evidence="1" type="ORF">KHA90_16725</name>
</gene>